<feature type="compositionally biased region" description="Basic residues" evidence="1">
    <location>
        <begin position="122"/>
        <end position="132"/>
    </location>
</feature>
<dbReference type="SMART" id="SM01243">
    <property type="entry name" value="IRF-3"/>
    <property type="match status" value="1"/>
</dbReference>
<evidence type="ECO:0000256" key="1">
    <source>
        <dbReference type="SAM" id="MobiDB-lite"/>
    </source>
</evidence>
<dbReference type="EMBL" id="LR786038">
    <property type="protein sequence ID" value="CAB3256817.1"/>
    <property type="molecule type" value="mRNA"/>
</dbReference>
<sequence>MSEPESEFKTSLRPWLSRKLDGRDILNLRWENPVEQVYFRIPWNKKDQDPNWEKEYELFKAWAIHRGTYEPGMPWAKLKSNFRSVLSKSNDFEEVKERRVEKLQTGNYRVYKRLTHKEAKEKQKKNSKKRKIEQKPSHVNESEVQSTSHCCKATPELSGLNSYPGSWQQLGAEGNECYAEVNQPPLLNGPGTQVSPVSNNSQSTYHLQYSDASSFSHSQVSNFDQLLDERDSELFQTAPGEFPVGENMMLNKGDSNFVDSLLTELESQQPTVVPHVMHDDAMSGDSINTLQPNNGEVCNSIGSIFQHIMSQPGMDASKIWQCHVVVRYRKNQVGETVVFLNDEHRLHYGPEMDQKLGILAVRSQLPSEFKTLSTQLPEIQGTDPLVEEVLGKFDQGVVLSMDNNGNMFVTRLCQDHVYYYEQGNENEKPIKLERKTQTKIFSYETFIGMCIQHKNDPATTTPASTVRLHIGIRPKHHDSFGLVSITLMPVLADDIMQYVIGNDMTQPAYSIENSVDWLIRQTDSMNLGAK</sequence>
<dbReference type="PANTHER" id="PTHR11949:SF53">
    <property type="entry name" value="IRF TRYPTOPHAN PENTAD REPEAT DOMAIN-CONTAINING PROTEIN"/>
    <property type="match status" value="1"/>
</dbReference>
<feature type="region of interest" description="Disordered" evidence="1">
    <location>
        <begin position="117"/>
        <end position="150"/>
    </location>
</feature>
<dbReference type="InterPro" id="IPR008984">
    <property type="entry name" value="SMAD_FHA_dom_sf"/>
</dbReference>
<dbReference type="Pfam" id="PF00605">
    <property type="entry name" value="IRF"/>
    <property type="match status" value="1"/>
</dbReference>
<dbReference type="SUPFAM" id="SSF46785">
    <property type="entry name" value="Winged helix' DNA-binding domain"/>
    <property type="match status" value="1"/>
</dbReference>
<dbReference type="InterPro" id="IPR017855">
    <property type="entry name" value="SMAD-like_dom_sf"/>
</dbReference>
<dbReference type="SUPFAM" id="SSF49879">
    <property type="entry name" value="SMAD/FHA domain"/>
    <property type="match status" value="1"/>
</dbReference>
<dbReference type="PANTHER" id="PTHR11949">
    <property type="entry name" value="INTERFERON REGULATORY FACTOR"/>
    <property type="match status" value="1"/>
</dbReference>
<dbReference type="GO" id="GO:0000978">
    <property type="term" value="F:RNA polymerase II cis-regulatory region sequence-specific DNA binding"/>
    <property type="evidence" value="ECO:0007669"/>
    <property type="project" value="TreeGrafter"/>
</dbReference>
<evidence type="ECO:0000313" key="3">
    <source>
        <dbReference type="EMBL" id="CAB3256817.1"/>
    </source>
</evidence>
<dbReference type="InterPro" id="IPR036390">
    <property type="entry name" value="WH_DNA-bd_sf"/>
</dbReference>
<gene>
    <name evidence="3" type="primary">Irf2</name>
</gene>
<dbReference type="Gene3D" id="1.10.10.10">
    <property type="entry name" value="Winged helix-like DNA-binding domain superfamily/Winged helix DNA-binding domain"/>
    <property type="match status" value="1"/>
</dbReference>
<dbReference type="Gene3D" id="2.60.200.10">
    <property type="match status" value="1"/>
</dbReference>
<dbReference type="GO" id="GO:0045893">
    <property type="term" value="P:positive regulation of DNA-templated transcription"/>
    <property type="evidence" value="ECO:0007669"/>
    <property type="project" value="UniProtKB-ARBA"/>
</dbReference>
<proteinExistence type="evidence at transcript level"/>
<dbReference type="GO" id="GO:0002376">
    <property type="term" value="P:immune system process"/>
    <property type="evidence" value="ECO:0007669"/>
    <property type="project" value="TreeGrafter"/>
</dbReference>
<dbReference type="AlphaFoldDB" id="A0A6F9DFU2"/>
<feature type="region of interest" description="Disordered" evidence="1">
    <location>
        <begin position="181"/>
        <end position="200"/>
    </location>
</feature>
<dbReference type="GO" id="GO:0000981">
    <property type="term" value="F:DNA-binding transcription factor activity, RNA polymerase II-specific"/>
    <property type="evidence" value="ECO:0007669"/>
    <property type="project" value="TreeGrafter"/>
</dbReference>
<accession>A0A6F9DFU2</accession>
<dbReference type="Pfam" id="PF10401">
    <property type="entry name" value="IRF-3"/>
    <property type="match status" value="1"/>
</dbReference>
<feature type="domain" description="IRF tryptophan pentad repeat" evidence="2">
    <location>
        <begin position="9"/>
        <end position="115"/>
    </location>
</feature>
<dbReference type="InterPro" id="IPR001346">
    <property type="entry name" value="Interferon_reg_fact_DNA-bd_dom"/>
</dbReference>
<organism evidence="3">
    <name type="scientific">Phallusia mammillata</name>
    <dbReference type="NCBI Taxonomy" id="59560"/>
    <lineage>
        <taxon>Eukaryota</taxon>
        <taxon>Metazoa</taxon>
        <taxon>Chordata</taxon>
        <taxon>Tunicata</taxon>
        <taxon>Ascidiacea</taxon>
        <taxon>Phlebobranchia</taxon>
        <taxon>Ascidiidae</taxon>
        <taxon>Phallusia</taxon>
    </lineage>
</organism>
<dbReference type="PROSITE" id="PS51507">
    <property type="entry name" value="IRF_2"/>
    <property type="match status" value="1"/>
</dbReference>
<dbReference type="InterPro" id="IPR036388">
    <property type="entry name" value="WH-like_DNA-bd_sf"/>
</dbReference>
<protein>
    <submittedName>
        <fullName evidence="3">IRF-like-2 interferon regulatory factor like protein</fullName>
    </submittedName>
</protein>
<dbReference type="SMART" id="SM00348">
    <property type="entry name" value="IRF"/>
    <property type="match status" value="1"/>
</dbReference>
<feature type="compositionally biased region" description="Polar residues" evidence="1">
    <location>
        <begin position="190"/>
        <end position="200"/>
    </location>
</feature>
<reference evidence="3" key="1">
    <citation type="submission" date="2020-04" db="EMBL/GenBank/DDBJ databases">
        <authorList>
            <person name="Neveu A P."/>
        </authorList>
    </citation>
    <scope>NUCLEOTIDE SEQUENCE</scope>
    <source>
        <tissue evidence="3">Whole embryo</tissue>
    </source>
</reference>
<evidence type="ECO:0000259" key="2">
    <source>
        <dbReference type="PROSITE" id="PS51507"/>
    </source>
</evidence>
<dbReference type="GO" id="GO:0005634">
    <property type="term" value="C:nucleus"/>
    <property type="evidence" value="ECO:0007669"/>
    <property type="project" value="TreeGrafter"/>
</dbReference>
<dbReference type="InterPro" id="IPR019471">
    <property type="entry name" value="Interferon_reg_factor-3"/>
</dbReference>
<name>A0A6F9DFU2_9ASCI</name>